<protein>
    <submittedName>
        <fullName evidence="5">ATP-cone domain protein</fullName>
    </submittedName>
</protein>
<reference evidence="5 6" key="1">
    <citation type="submission" date="2011-09" db="EMBL/GenBank/DDBJ databases">
        <title>The draft genome of Methanotorris formicicus Mc-S-70.</title>
        <authorList>
            <consortium name="US DOE Joint Genome Institute (JGI-PGF)"/>
            <person name="Lucas S."/>
            <person name="Han J."/>
            <person name="Lapidus A."/>
            <person name="Cheng J.-F."/>
            <person name="Goodwin L."/>
            <person name="Pitluck S."/>
            <person name="Peters L."/>
            <person name="Land M.L."/>
            <person name="Hauser L."/>
            <person name="Sieprawska-Lupa M."/>
            <person name="Takai K."/>
            <person name="Miyazaki J."/>
            <person name="Whitman W."/>
            <person name="Woyke T.J."/>
        </authorList>
    </citation>
    <scope>NUCLEOTIDE SEQUENCE [LARGE SCALE GENOMIC DNA]</scope>
    <source>
        <strain evidence="5 6">Mc-S-70</strain>
    </source>
</reference>
<dbReference type="PATRIC" id="fig|647171.4.peg.1391"/>
<dbReference type="EMBL" id="AGJL01000038">
    <property type="protein sequence ID" value="EHP85187.1"/>
    <property type="molecule type" value="Genomic_DNA"/>
</dbReference>
<evidence type="ECO:0000256" key="2">
    <source>
        <dbReference type="ARBA" id="ARBA00022840"/>
    </source>
</evidence>
<sequence>MDEVLAKVYITKNDGSREKFDFDVVRESLRNAGADGELVEEVIKRIENRIHDEITTRELKMMITTVLRRLNREVAKQYVQNHS</sequence>
<feature type="domain" description="ATP-cone" evidence="4">
    <location>
        <begin position="8"/>
        <end position="83"/>
    </location>
</feature>
<keyword evidence="1 3" id="KW-0547">Nucleotide-binding</keyword>
<dbReference type="RefSeq" id="WP_007044856.1">
    <property type="nucleotide sequence ID" value="NZ_AGJL01000038.1"/>
</dbReference>
<evidence type="ECO:0000256" key="1">
    <source>
        <dbReference type="ARBA" id="ARBA00022741"/>
    </source>
</evidence>
<dbReference type="STRING" id="647171.MetfoDRAFT_1427"/>
<dbReference type="PROSITE" id="PS51161">
    <property type="entry name" value="ATP_CONE"/>
    <property type="match status" value="1"/>
</dbReference>
<evidence type="ECO:0000313" key="6">
    <source>
        <dbReference type="Proteomes" id="UP000003706"/>
    </source>
</evidence>
<dbReference type="Pfam" id="PF03477">
    <property type="entry name" value="ATP-cone"/>
    <property type="match status" value="1"/>
</dbReference>
<proteinExistence type="predicted"/>
<gene>
    <name evidence="5" type="ORF">MetfoDRAFT_1427</name>
</gene>
<keyword evidence="2 3" id="KW-0067">ATP-binding</keyword>
<dbReference type="AlphaFoldDB" id="H1L053"/>
<evidence type="ECO:0000313" key="5">
    <source>
        <dbReference type="EMBL" id="EHP85187.1"/>
    </source>
</evidence>
<evidence type="ECO:0000259" key="4">
    <source>
        <dbReference type="PROSITE" id="PS51161"/>
    </source>
</evidence>
<evidence type="ECO:0000256" key="3">
    <source>
        <dbReference type="PROSITE-ProRule" id="PRU00492"/>
    </source>
</evidence>
<dbReference type="Proteomes" id="UP000003706">
    <property type="component" value="Unassembled WGS sequence"/>
</dbReference>
<dbReference type="InterPro" id="IPR005144">
    <property type="entry name" value="ATP-cone_dom"/>
</dbReference>
<keyword evidence="6" id="KW-1185">Reference proteome</keyword>
<accession>H1L053</accession>
<comment type="caution">
    <text evidence="5">The sequence shown here is derived from an EMBL/GenBank/DDBJ whole genome shotgun (WGS) entry which is preliminary data.</text>
</comment>
<dbReference type="GO" id="GO:0005524">
    <property type="term" value="F:ATP binding"/>
    <property type="evidence" value="ECO:0007669"/>
    <property type="project" value="UniProtKB-UniRule"/>
</dbReference>
<name>H1L053_9EURY</name>
<organism evidence="5 6">
    <name type="scientific">Methanotorris formicicus Mc-S-70</name>
    <dbReference type="NCBI Taxonomy" id="647171"/>
    <lineage>
        <taxon>Archaea</taxon>
        <taxon>Methanobacteriati</taxon>
        <taxon>Methanobacteriota</taxon>
        <taxon>Methanomada group</taxon>
        <taxon>Methanococci</taxon>
        <taxon>Methanococcales</taxon>
        <taxon>Methanocaldococcaceae</taxon>
        <taxon>Methanotorris</taxon>
    </lineage>
</organism>